<evidence type="ECO:0000313" key="3">
    <source>
        <dbReference type="EMBL" id="MCY6484275.1"/>
    </source>
</evidence>
<evidence type="ECO:0000313" key="4">
    <source>
        <dbReference type="Proteomes" id="UP001078443"/>
    </source>
</evidence>
<organism evidence="3 4">
    <name type="scientific">Clostridium aestuarii</name>
    <dbReference type="NCBI Taxonomy" id="338193"/>
    <lineage>
        <taxon>Bacteria</taxon>
        <taxon>Bacillati</taxon>
        <taxon>Bacillota</taxon>
        <taxon>Clostridia</taxon>
        <taxon>Eubacteriales</taxon>
        <taxon>Clostridiaceae</taxon>
        <taxon>Clostridium</taxon>
    </lineage>
</organism>
<dbReference type="RefSeq" id="WP_268040546.1">
    <property type="nucleotide sequence ID" value="NZ_JAPQER010000002.1"/>
</dbReference>
<proteinExistence type="inferred from homology"/>
<dbReference type="Pfam" id="PF03816">
    <property type="entry name" value="LytR_cpsA_psr"/>
    <property type="match status" value="1"/>
</dbReference>
<accession>A0ABT4CZ72</accession>
<name>A0ABT4CZ72_9CLOT</name>
<feature type="domain" description="Cell envelope-related transcriptional attenuator" evidence="2">
    <location>
        <begin position="86"/>
        <end position="239"/>
    </location>
</feature>
<evidence type="ECO:0000259" key="2">
    <source>
        <dbReference type="Pfam" id="PF03816"/>
    </source>
</evidence>
<dbReference type="InterPro" id="IPR004474">
    <property type="entry name" value="LytR_CpsA_psr"/>
</dbReference>
<gene>
    <name evidence="3" type="ORF">OW763_07890</name>
</gene>
<reference evidence="3" key="1">
    <citation type="submission" date="2022-12" db="EMBL/GenBank/DDBJ databases">
        <authorList>
            <person name="Wang J."/>
        </authorList>
    </citation>
    <scope>NUCLEOTIDE SEQUENCE</scope>
    <source>
        <strain evidence="3">HY-45-18</strain>
    </source>
</reference>
<comment type="similarity">
    <text evidence="1">Belongs to the LytR/CpsA/Psr (LCP) family.</text>
</comment>
<protein>
    <submittedName>
        <fullName evidence="3">LCP family protein</fullName>
    </submittedName>
</protein>
<dbReference type="Gene3D" id="3.40.630.190">
    <property type="entry name" value="LCP protein"/>
    <property type="match status" value="1"/>
</dbReference>
<dbReference type="EMBL" id="JAPQER010000002">
    <property type="protein sequence ID" value="MCY6484275.1"/>
    <property type="molecule type" value="Genomic_DNA"/>
</dbReference>
<dbReference type="PANTHER" id="PTHR33392">
    <property type="entry name" value="POLYISOPRENYL-TEICHOIC ACID--PEPTIDOGLYCAN TEICHOIC ACID TRANSFERASE TAGU"/>
    <property type="match status" value="1"/>
</dbReference>
<dbReference type="NCBIfam" id="TIGR00350">
    <property type="entry name" value="lytR_cpsA_psr"/>
    <property type="match status" value="1"/>
</dbReference>
<dbReference type="Proteomes" id="UP001078443">
    <property type="component" value="Unassembled WGS sequence"/>
</dbReference>
<sequence length="346" mass="39821">MSKKRKKNLFKSSIIVLIFAICLMLLSEKYLHKGLNSNPEVVNDEIDNVIDDTYDDKYKNDKSINILALGEDIGTPGVKDKNNPKRTDTMMLVHYNDVQKKVNIVSIPRDTLIRINRKNAKINAANAVGGAECAVDAVEKLLSLDVDYYVKLNYEGFRKIVDCIGGIDVKIQNVMNYDDDTQDLHIHFKKGTIVHLDGEKAEQFFRWRKNNNGTGLAEGDLGRIQNQHIFIDKVVEKVKSPKIIPRIPAILMILPKYCQTNMSIDDIMKYGYNCISANQISMYSLKGETEYLEEISYFIYEKQYNKKILDEIHDIKVNKEQARMNKNKIVFLNGVNKTRLLTNYRK</sequence>
<keyword evidence="4" id="KW-1185">Reference proteome</keyword>
<dbReference type="PANTHER" id="PTHR33392:SF6">
    <property type="entry name" value="POLYISOPRENYL-TEICHOIC ACID--PEPTIDOGLYCAN TEICHOIC ACID TRANSFERASE TAGU"/>
    <property type="match status" value="1"/>
</dbReference>
<evidence type="ECO:0000256" key="1">
    <source>
        <dbReference type="ARBA" id="ARBA00006068"/>
    </source>
</evidence>
<dbReference type="InterPro" id="IPR050922">
    <property type="entry name" value="LytR/CpsA/Psr_CW_biosynth"/>
</dbReference>
<comment type="caution">
    <text evidence="3">The sequence shown here is derived from an EMBL/GenBank/DDBJ whole genome shotgun (WGS) entry which is preliminary data.</text>
</comment>